<feature type="chain" id="PRO_5046861240" description="DUF3558 domain-containing protein" evidence="2">
    <location>
        <begin position="25"/>
        <end position="308"/>
    </location>
</feature>
<dbReference type="PROSITE" id="PS51257">
    <property type="entry name" value="PROKAR_LIPOPROTEIN"/>
    <property type="match status" value="1"/>
</dbReference>
<accession>A0ABT2JWG9</accession>
<name>A0ABT2JWG9_9ACTN</name>
<gene>
    <name evidence="3" type="ORF">LHJ74_19580</name>
</gene>
<feature type="region of interest" description="Disordered" evidence="1">
    <location>
        <begin position="23"/>
        <end position="236"/>
    </location>
</feature>
<keyword evidence="4" id="KW-1185">Reference proteome</keyword>
<feature type="signal peptide" evidence="2">
    <location>
        <begin position="1"/>
        <end position="24"/>
    </location>
</feature>
<sequence>MRRRARTCVTSAVLAVALAGGLSACTGSSDSKDGTDAKPGGGSASPAAPPGKYRTLPEPCGAVSRDTLKKMLPEAESEAESESADSSSDASPYEGEASVTYDTDRRVGCTWDSASSAGSRHLTIDLERVVSYDPAVSDDEQTELLYGKRADDAGISVTDPAESGEDSGTSGPDTLKPGGEADASSQPGSDPDSASGTSGGSGDAGSDDGDLDDTGDPGSPSPSQEEALPSRNLDGIGDAAFLDDEVVTTESGRATHRDVTLVFRTENVLVTVEYTQAVADDRSTPNGAELQEQAQNLARQLTGKINDN</sequence>
<dbReference type="EMBL" id="JAJAGO010000009">
    <property type="protein sequence ID" value="MCT2592076.1"/>
    <property type="molecule type" value="Genomic_DNA"/>
</dbReference>
<keyword evidence="2" id="KW-0732">Signal</keyword>
<reference evidence="3 4" key="1">
    <citation type="submission" date="2021-10" db="EMBL/GenBank/DDBJ databases">
        <title>Streptomyces gossypii sp. nov., isolated from soil collected from cotton field.</title>
        <authorList>
            <person name="Ge X."/>
            <person name="Chen X."/>
            <person name="Liu W."/>
        </authorList>
    </citation>
    <scope>NUCLEOTIDE SEQUENCE [LARGE SCALE GENOMIC DNA]</scope>
    <source>
        <strain evidence="3 4">N2-109</strain>
    </source>
</reference>
<feature type="compositionally biased region" description="Acidic residues" evidence="1">
    <location>
        <begin position="205"/>
        <end position="215"/>
    </location>
</feature>
<comment type="caution">
    <text evidence="3">The sequence shown here is derived from an EMBL/GenBank/DDBJ whole genome shotgun (WGS) entry which is preliminary data.</text>
</comment>
<evidence type="ECO:0000256" key="2">
    <source>
        <dbReference type="SAM" id="SignalP"/>
    </source>
</evidence>
<dbReference type="Proteomes" id="UP001156389">
    <property type="component" value="Unassembled WGS sequence"/>
</dbReference>
<evidence type="ECO:0000256" key="1">
    <source>
        <dbReference type="SAM" id="MobiDB-lite"/>
    </source>
</evidence>
<evidence type="ECO:0000313" key="4">
    <source>
        <dbReference type="Proteomes" id="UP001156389"/>
    </source>
</evidence>
<feature type="compositionally biased region" description="Low complexity" evidence="1">
    <location>
        <begin position="187"/>
        <end position="196"/>
    </location>
</feature>
<evidence type="ECO:0000313" key="3">
    <source>
        <dbReference type="EMBL" id="MCT2592076.1"/>
    </source>
</evidence>
<protein>
    <recommendedName>
        <fullName evidence="5">DUF3558 domain-containing protein</fullName>
    </recommendedName>
</protein>
<dbReference type="RefSeq" id="WP_260219416.1">
    <property type="nucleotide sequence ID" value="NZ_JAJAGO010000009.1"/>
</dbReference>
<organism evidence="3 4">
    <name type="scientific">Streptomyces gossypii</name>
    <dbReference type="NCBI Taxonomy" id="2883101"/>
    <lineage>
        <taxon>Bacteria</taxon>
        <taxon>Bacillati</taxon>
        <taxon>Actinomycetota</taxon>
        <taxon>Actinomycetes</taxon>
        <taxon>Kitasatosporales</taxon>
        <taxon>Streptomycetaceae</taxon>
        <taxon>Streptomyces</taxon>
    </lineage>
</organism>
<proteinExistence type="predicted"/>
<evidence type="ECO:0008006" key="5">
    <source>
        <dbReference type="Google" id="ProtNLM"/>
    </source>
</evidence>